<feature type="domain" description="UBC core" evidence="1">
    <location>
        <begin position="1"/>
        <end position="140"/>
    </location>
</feature>
<dbReference type="SMART" id="SM00212">
    <property type="entry name" value="UBCc"/>
    <property type="match status" value="1"/>
</dbReference>
<dbReference type="Proteomes" id="UP001057375">
    <property type="component" value="Unassembled WGS sequence"/>
</dbReference>
<reference evidence="2" key="1">
    <citation type="submission" date="2022-03" db="EMBL/GenBank/DDBJ databases">
        <title>Draft genome sequence of Aduncisulcus paluster, a free-living microaerophilic Fornicata.</title>
        <authorList>
            <person name="Yuyama I."/>
            <person name="Kume K."/>
            <person name="Tamura T."/>
            <person name="Inagaki Y."/>
            <person name="Hashimoto T."/>
        </authorList>
    </citation>
    <scope>NUCLEOTIDE SEQUENCE</scope>
    <source>
        <strain evidence="2">NY0171</strain>
    </source>
</reference>
<dbReference type="InterPro" id="IPR000608">
    <property type="entry name" value="UBC"/>
</dbReference>
<sequence length="140" mass="15794">MGDKERVPLHKQLEMCMKLKQYKIKVVDDDIHKLHCIFPGAYGTPYERGLYHLEITLPEGYPDHPPRYKCLNPSGRWVAGGNICMSISADHPESWNPSMGLAGIISGMQEYMTQAGRESGHVVTSDAQKRAFAEQSRSFK</sequence>
<accession>A0ABQ5JVW3</accession>
<dbReference type="PROSITE" id="PS50127">
    <property type="entry name" value="UBC_2"/>
    <property type="match status" value="1"/>
</dbReference>
<dbReference type="EMBL" id="BQXS01012046">
    <property type="protein sequence ID" value="GKT19359.1"/>
    <property type="molecule type" value="Genomic_DNA"/>
</dbReference>
<organism evidence="2 3">
    <name type="scientific">Aduncisulcus paluster</name>
    <dbReference type="NCBI Taxonomy" id="2918883"/>
    <lineage>
        <taxon>Eukaryota</taxon>
        <taxon>Metamonada</taxon>
        <taxon>Carpediemonas-like organisms</taxon>
        <taxon>Aduncisulcus</taxon>
    </lineage>
</organism>
<dbReference type="InterPro" id="IPR016135">
    <property type="entry name" value="UBQ-conjugating_enzyme/RWD"/>
</dbReference>
<name>A0ABQ5JVW3_9EUKA</name>
<evidence type="ECO:0000313" key="2">
    <source>
        <dbReference type="EMBL" id="GKT19359.1"/>
    </source>
</evidence>
<evidence type="ECO:0000313" key="3">
    <source>
        <dbReference type="Proteomes" id="UP001057375"/>
    </source>
</evidence>
<gene>
    <name evidence="2" type="ORF">ADUPG1_011487</name>
</gene>
<dbReference type="Gene3D" id="3.10.110.10">
    <property type="entry name" value="Ubiquitin Conjugating Enzyme"/>
    <property type="match status" value="1"/>
</dbReference>
<evidence type="ECO:0000259" key="1">
    <source>
        <dbReference type="PROSITE" id="PS50127"/>
    </source>
</evidence>
<dbReference type="PANTHER" id="PTHR24067">
    <property type="entry name" value="UBIQUITIN-CONJUGATING ENZYME E2"/>
    <property type="match status" value="1"/>
</dbReference>
<feature type="non-terminal residue" evidence="2">
    <location>
        <position position="140"/>
    </location>
</feature>
<protein>
    <submittedName>
        <fullName evidence="2">Ubiquitin-conjugating enzyme E2 J2-like</fullName>
    </submittedName>
</protein>
<dbReference type="InterPro" id="IPR050113">
    <property type="entry name" value="Ub_conjugating_enzyme"/>
</dbReference>
<keyword evidence="3" id="KW-1185">Reference proteome</keyword>
<dbReference type="Pfam" id="PF00179">
    <property type="entry name" value="UQ_con"/>
    <property type="match status" value="1"/>
</dbReference>
<proteinExistence type="predicted"/>
<comment type="caution">
    <text evidence="2">The sequence shown here is derived from an EMBL/GenBank/DDBJ whole genome shotgun (WGS) entry which is preliminary data.</text>
</comment>
<dbReference type="SUPFAM" id="SSF54495">
    <property type="entry name" value="UBC-like"/>
    <property type="match status" value="1"/>
</dbReference>